<dbReference type="OrthoDB" id="10524192at2759"/>
<dbReference type="Gene3D" id="1.25.40.10">
    <property type="entry name" value="Tetratricopeptide repeat domain"/>
    <property type="match status" value="1"/>
</dbReference>
<evidence type="ECO:0000313" key="1">
    <source>
        <dbReference type="EMBL" id="KAF7196755.1"/>
    </source>
</evidence>
<dbReference type="EMBL" id="JABCIY010000023">
    <property type="protein sequence ID" value="KAF7196755.1"/>
    <property type="molecule type" value="Genomic_DNA"/>
</dbReference>
<sequence length="183" mass="20655">MTYLSSIYQSEHMASNALQLQILFSAALTMLQQYELAEQLLHDVQTKAEATGDVQNHLAANGILGIVRGFQLRFEESKELVLLVVSGARTGVLYGSDSHRYAICAAARLCKVLGQFEEAEKLYEEAIPLGQEAGNPNTLYHINMVRHLHRLYLRRENFGGSRQLERQYPRAFLTHDVGREHGL</sequence>
<protein>
    <recommendedName>
        <fullName evidence="3">MalT-like TPR region domain-containing protein</fullName>
    </recommendedName>
</protein>
<comment type="caution">
    <text evidence="1">The sequence shown here is derived from an EMBL/GenBank/DDBJ whole genome shotgun (WGS) entry which is preliminary data.</text>
</comment>
<keyword evidence="2" id="KW-1185">Reference proteome</keyword>
<dbReference type="InterPro" id="IPR011990">
    <property type="entry name" value="TPR-like_helical_dom_sf"/>
</dbReference>
<evidence type="ECO:0008006" key="3">
    <source>
        <dbReference type="Google" id="ProtNLM"/>
    </source>
</evidence>
<organism evidence="1 2">
    <name type="scientific">Pseudocercospora fuligena</name>
    <dbReference type="NCBI Taxonomy" id="685502"/>
    <lineage>
        <taxon>Eukaryota</taxon>
        <taxon>Fungi</taxon>
        <taxon>Dikarya</taxon>
        <taxon>Ascomycota</taxon>
        <taxon>Pezizomycotina</taxon>
        <taxon>Dothideomycetes</taxon>
        <taxon>Dothideomycetidae</taxon>
        <taxon>Mycosphaerellales</taxon>
        <taxon>Mycosphaerellaceae</taxon>
        <taxon>Pseudocercospora</taxon>
    </lineage>
</organism>
<name>A0A8H6RRT4_9PEZI</name>
<evidence type="ECO:0000313" key="2">
    <source>
        <dbReference type="Proteomes" id="UP000660729"/>
    </source>
</evidence>
<dbReference type="SUPFAM" id="SSF48452">
    <property type="entry name" value="TPR-like"/>
    <property type="match status" value="1"/>
</dbReference>
<dbReference type="Proteomes" id="UP000660729">
    <property type="component" value="Unassembled WGS sequence"/>
</dbReference>
<accession>A0A8H6RRT4</accession>
<gene>
    <name evidence="1" type="ORF">HII31_01894</name>
</gene>
<reference evidence="1" key="1">
    <citation type="submission" date="2020-04" db="EMBL/GenBank/DDBJ databases">
        <title>Draft genome resource of the tomato pathogen Pseudocercospora fuligena.</title>
        <authorList>
            <person name="Zaccaron A."/>
        </authorList>
    </citation>
    <scope>NUCLEOTIDE SEQUENCE</scope>
    <source>
        <strain evidence="1">PF001</strain>
    </source>
</reference>
<dbReference type="AlphaFoldDB" id="A0A8H6RRT4"/>
<proteinExistence type="predicted"/>